<sequence length="264" mass="30207">MKKQIIILLLFTFSVFAQETDSLKTEKIDIESGAITKKYNRDGKLESFSVDVSAAYYGNSIFFTKEKDTIVIKNTVENDAVIKIYVKDQKKVSDFFYKGVLISSVELFDFKMGSLPSNSLIYGKILDNENYSYSSKNYSPKLPEGDYEKSYKLYLFLKTSENNVTIDLLFNEIADFFSQEDALLRIYLSKYRDKIQSESEEKITAYLTTDELGKIKSGILWAKKSPNIGQYQIYSDGKIIKSGAIDLTAFQKVFTSYINGKTNF</sequence>
<accession>A0ABX4C5Z9</accession>
<organism evidence="2 3">
    <name type="scientific">Flavobacterium hibernum</name>
    <dbReference type="NCBI Taxonomy" id="37752"/>
    <lineage>
        <taxon>Bacteria</taxon>
        <taxon>Pseudomonadati</taxon>
        <taxon>Bacteroidota</taxon>
        <taxon>Flavobacteriia</taxon>
        <taxon>Flavobacteriales</taxon>
        <taxon>Flavobacteriaceae</taxon>
        <taxon>Flavobacterium</taxon>
    </lineage>
</organism>
<evidence type="ECO:0008006" key="4">
    <source>
        <dbReference type="Google" id="ProtNLM"/>
    </source>
</evidence>
<evidence type="ECO:0000313" key="3">
    <source>
        <dbReference type="Proteomes" id="UP000198302"/>
    </source>
</evidence>
<reference evidence="2 3" key="1">
    <citation type="submission" date="2016-11" db="EMBL/GenBank/DDBJ databases">
        <title>Whole genomes of Flavobacteriaceae.</title>
        <authorList>
            <person name="Stine C."/>
            <person name="Li C."/>
            <person name="Tadesse D."/>
        </authorList>
    </citation>
    <scope>NUCLEOTIDE SEQUENCE [LARGE SCALE GENOMIC DNA]</scope>
    <source>
        <strain evidence="2 3">ATCC 51468</strain>
    </source>
</reference>
<keyword evidence="3" id="KW-1185">Reference proteome</keyword>
<evidence type="ECO:0000313" key="2">
    <source>
        <dbReference type="EMBL" id="OXA87975.1"/>
    </source>
</evidence>
<feature type="chain" id="PRO_5045501068" description="DUF4369 domain-containing protein" evidence="1">
    <location>
        <begin position="18"/>
        <end position="264"/>
    </location>
</feature>
<protein>
    <recommendedName>
        <fullName evidence="4">DUF4369 domain-containing protein</fullName>
    </recommendedName>
</protein>
<comment type="caution">
    <text evidence="2">The sequence shown here is derived from an EMBL/GenBank/DDBJ whole genome shotgun (WGS) entry which is preliminary data.</text>
</comment>
<dbReference type="EMBL" id="MUGX01000011">
    <property type="protein sequence ID" value="OXA87975.1"/>
    <property type="molecule type" value="Genomic_DNA"/>
</dbReference>
<feature type="signal peptide" evidence="1">
    <location>
        <begin position="1"/>
        <end position="17"/>
    </location>
</feature>
<proteinExistence type="predicted"/>
<dbReference type="RefSeq" id="WP_052480116.1">
    <property type="nucleotide sequence ID" value="NZ_JPRK01000007.1"/>
</dbReference>
<dbReference type="Proteomes" id="UP000198302">
    <property type="component" value="Unassembled WGS sequence"/>
</dbReference>
<gene>
    <name evidence="2" type="ORF">B0A73_09300</name>
</gene>
<name>A0ABX4C5Z9_9FLAO</name>
<keyword evidence="1" id="KW-0732">Signal</keyword>
<evidence type="ECO:0000256" key="1">
    <source>
        <dbReference type="SAM" id="SignalP"/>
    </source>
</evidence>